<keyword evidence="5" id="KW-1185">Reference proteome</keyword>
<comment type="caution">
    <text evidence="4">The sequence shown here is derived from an EMBL/GenBank/DDBJ whole genome shotgun (WGS) entry which is preliminary data.</text>
</comment>
<accession>A0A0P6XLN4</accession>
<dbReference type="STRING" id="869279.SE15_04415"/>
<dbReference type="AlphaFoldDB" id="A0A0P6XLN4"/>
<dbReference type="Proteomes" id="UP000050544">
    <property type="component" value="Unassembled WGS sequence"/>
</dbReference>
<dbReference type="PROSITE" id="PS01247">
    <property type="entry name" value="IUNH"/>
    <property type="match status" value="1"/>
</dbReference>
<dbReference type="InterPro" id="IPR001910">
    <property type="entry name" value="Inosine/uridine_hydrolase_dom"/>
</dbReference>
<protein>
    <submittedName>
        <fullName evidence="4">Nucleoside hydrolase</fullName>
    </submittedName>
</protein>
<dbReference type="InterPro" id="IPR036452">
    <property type="entry name" value="Ribo_hydro-like"/>
</dbReference>
<evidence type="ECO:0000313" key="4">
    <source>
        <dbReference type="EMBL" id="KPL84369.1"/>
    </source>
</evidence>
<keyword evidence="1 4" id="KW-0378">Hydrolase</keyword>
<dbReference type="PANTHER" id="PTHR12304">
    <property type="entry name" value="INOSINE-URIDINE PREFERRING NUCLEOSIDE HYDROLASE"/>
    <property type="match status" value="1"/>
</dbReference>
<dbReference type="RefSeq" id="WP_054520873.1">
    <property type="nucleotide sequence ID" value="NZ_LGKO01000002.1"/>
</dbReference>
<evidence type="ECO:0000256" key="1">
    <source>
        <dbReference type="ARBA" id="ARBA00022801"/>
    </source>
</evidence>
<dbReference type="GO" id="GO:0008477">
    <property type="term" value="F:purine nucleosidase activity"/>
    <property type="evidence" value="ECO:0007669"/>
    <property type="project" value="TreeGrafter"/>
</dbReference>
<dbReference type="CDD" id="cd02649">
    <property type="entry name" value="nuc_hydro_CeIAG"/>
    <property type="match status" value="1"/>
</dbReference>
<feature type="domain" description="Inosine/uridine-preferring nucleoside hydrolase" evidence="3">
    <location>
        <begin position="4"/>
        <end position="299"/>
    </location>
</feature>
<dbReference type="PANTHER" id="PTHR12304:SF4">
    <property type="entry name" value="URIDINE NUCLEOSIDASE"/>
    <property type="match status" value="1"/>
</dbReference>
<proteinExistence type="predicted"/>
<dbReference type="Gene3D" id="3.90.245.10">
    <property type="entry name" value="Ribonucleoside hydrolase-like"/>
    <property type="match status" value="1"/>
</dbReference>
<sequence length="310" mass="34025">MKRLWIDSDTASDDAVAILMALRWPGVHVEGVSIVAGNVPVPLGSRNARYTIELCGADAPVYEGASRPLMREPVWAYFFHGADGMGEMNYPEPKRGPASLHGVLAMIEALRRFPGEITLVTLGPLTNLALALRLAPDIVSLVSHCYIMGGAAATLGNITPAAEYNIWVDPEAARIVFHSGLPMTMVGWELCRGEANLNDAEMAEIRALNHPLADFVLDCNRQAIRVNREWLHEPGLPLPDPVAMAVALDPDVVTRASSHYVTVEVSSDLTRGMTVVDERGVLNQPPNLRVVWEIDVRRWKQDLLDVLRES</sequence>
<dbReference type="EMBL" id="LGKO01000002">
    <property type="protein sequence ID" value="KPL84369.1"/>
    <property type="molecule type" value="Genomic_DNA"/>
</dbReference>
<keyword evidence="2" id="KW-0326">Glycosidase</keyword>
<dbReference type="OrthoDB" id="9797882at2"/>
<dbReference type="Pfam" id="PF01156">
    <property type="entry name" value="IU_nuc_hydro"/>
    <property type="match status" value="1"/>
</dbReference>
<reference evidence="4 5" key="1">
    <citation type="submission" date="2015-07" db="EMBL/GenBank/DDBJ databases">
        <title>Whole genome sequence of Thermanaerothrix daxensis DSM 23592.</title>
        <authorList>
            <person name="Hemp J."/>
            <person name="Ward L.M."/>
            <person name="Pace L.A."/>
            <person name="Fischer W.W."/>
        </authorList>
    </citation>
    <scope>NUCLEOTIDE SEQUENCE [LARGE SCALE GENOMIC DNA]</scope>
    <source>
        <strain evidence="4 5">GNS-1</strain>
    </source>
</reference>
<dbReference type="GO" id="GO:0006152">
    <property type="term" value="P:purine nucleoside catabolic process"/>
    <property type="evidence" value="ECO:0007669"/>
    <property type="project" value="TreeGrafter"/>
</dbReference>
<evidence type="ECO:0000259" key="3">
    <source>
        <dbReference type="Pfam" id="PF01156"/>
    </source>
</evidence>
<evidence type="ECO:0000313" key="5">
    <source>
        <dbReference type="Proteomes" id="UP000050544"/>
    </source>
</evidence>
<dbReference type="GO" id="GO:0045437">
    <property type="term" value="F:uridine nucleosidase activity"/>
    <property type="evidence" value="ECO:0007669"/>
    <property type="project" value="UniProtKB-ARBA"/>
</dbReference>
<dbReference type="InterPro" id="IPR015910">
    <property type="entry name" value="I/U_nuclsd_hydro_CS"/>
</dbReference>
<dbReference type="InterPro" id="IPR023186">
    <property type="entry name" value="IUNH"/>
</dbReference>
<name>A0A0P6XLN4_9CHLR</name>
<evidence type="ECO:0000256" key="2">
    <source>
        <dbReference type="ARBA" id="ARBA00023295"/>
    </source>
</evidence>
<organism evidence="4 5">
    <name type="scientific">Thermanaerothrix daxensis</name>
    <dbReference type="NCBI Taxonomy" id="869279"/>
    <lineage>
        <taxon>Bacteria</taxon>
        <taxon>Bacillati</taxon>
        <taxon>Chloroflexota</taxon>
        <taxon>Anaerolineae</taxon>
        <taxon>Anaerolineales</taxon>
        <taxon>Anaerolineaceae</taxon>
        <taxon>Thermanaerothrix</taxon>
    </lineage>
</organism>
<dbReference type="SUPFAM" id="SSF53590">
    <property type="entry name" value="Nucleoside hydrolase"/>
    <property type="match status" value="1"/>
</dbReference>
<gene>
    <name evidence="4" type="ORF">SE15_04415</name>
</gene>
<dbReference type="PATRIC" id="fig|869279.4.peg.894"/>
<dbReference type="GO" id="GO:0005829">
    <property type="term" value="C:cytosol"/>
    <property type="evidence" value="ECO:0007669"/>
    <property type="project" value="TreeGrafter"/>
</dbReference>